<evidence type="ECO:0000313" key="1">
    <source>
        <dbReference type="EMBL" id="VFA96345.1"/>
    </source>
</evidence>
<evidence type="ECO:0000313" key="2">
    <source>
        <dbReference type="Proteomes" id="UP000290439"/>
    </source>
</evidence>
<accession>A0A4U8VUX5</accession>
<reference evidence="1 2" key="1">
    <citation type="submission" date="2019-02" db="EMBL/GenBank/DDBJ databases">
        <authorList>
            <consortium name="Pathogen Informatics"/>
        </authorList>
    </citation>
    <scope>NUCLEOTIDE SEQUENCE [LARGE SCALE GENOMIC DNA]</scope>
    <source>
        <strain evidence="1 2">3012STDY6756504</strain>
    </source>
</reference>
<organism evidence="1 2">
    <name type="scientific">Nocardia cyriacigeorgica</name>
    <dbReference type="NCBI Taxonomy" id="135487"/>
    <lineage>
        <taxon>Bacteria</taxon>
        <taxon>Bacillati</taxon>
        <taxon>Actinomycetota</taxon>
        <taxon>Actinomycetes</taxon>
        <taxon>Mycobacteriales</taxon>
        <taxon>Nocardiaceae</taxon>
        <taxon>Nocardia</taxon>
    </lineage>
</organism>
<name>A0A4U8VUX5_9NOCA</name>
<dbReference type="AlphaFoldDB" id="A0A4U8VUX5"/>
<sequence length="395" mass="43811">MSAPTLAPESATTDHVDSPVFSTHDVFALAIGRVRDLFAAGDSAAARREFGDIISGLADPDEKQFLVNLTATFMRWPYPIALARLRALWKAHPSYRELLGACVPDTDPGLYQPPTRQTSHRTVALGDDASGARPHRVRLPEQTVLKRTPSPETDQRKLRSYLPERMDQLLTKRRPAPADEPKVVATYAPSTYGVDQTPAASVARYAATIDRDPDDPATLDGEILDGYAIDYDQAALHPVVGWRCVHCFIERAVADTRPLDPATGQRRSDDGLCDHCREDGHPGLPALPTGYTRTQQIETFCTALSDRYPTAARALLRDQFRRSPFRVRTTITNWVHTQRPFPIPDQTTTTTTSEIAPETVAVLRPRRDRCQGCHESHYVIGGLCRQCRKLLALAA</sequence>
<dbReference type="Proteomes" id="UP000290439">
    <property type="component" value="Chromosome"/>
</dbReference>
<dbReference type="EMBL" id="LR215973">
    <property type="protein sequence ID" value="VFA96345.1"/>
    <property type="molecule type" value="Genomic_DNA"/>
</dbReference>
<protein>
    <submittedName>
        <fullName evidence="1">Uncharacterized protein</fullName>
    </submittedName>
</protein>
<proteinExistence type="predicted"/>
<dbReference type="RefSeq" id="WP_130915544.1">
    <property type="nucleotide sequence ID" value="NZ_LR215973.1"/>
</dbReference>
<gene>
    <name evidence="1" type="ORF">NCTC10797_00094</name>
</gene>